<reference evidence="2 3" key="1">
    <citation type="journal article" date="2024" name="G3 (Bethesda)">
        <title>Genome assembly of Hibiscus sabdariffa L. provides insights into metabolisms of medicinal natural products.</title>
        <authorList>
            <person name="Kim T."/>
        </authorList>
    </citation>
    <scope>NUCLEOTIDE SEQUENCE [LARGE SCALE GENOMIC DNA]</scope>
    <source>
        <strain evidence="2">TK-2024</strain>
        <tissue evidence="2">Old leaves</tissue>
    </source>
</reference>
<proteinExistence type="predicted"/>
<keyword evidence="3" id="KW-1185">Reference proteome</keyword>
<comment type="caution">
    <text evidence="2">The sequence shown here is derived from an EMBL/GenBank/DDBJ whole genome shotgun (WGS) entry which is preliminary data.</text>
</comment>
<protein>
    <submittedName>
        <fullName evidence="2">Uncharacterized protein</fullName>
    </submittedName>
</protein>
<evidence type="ECO:0000313" key="3">
    <source>
        <dbReference type="Proteomes" id="UP001396334"/>
    </source>
</evidence>
<feature type="compositionally biased region" description="Polar residues" evidence="1">
    <location>
        <begin position="48"/>
        <end position="81"/>
    </location>
</feature>
<accession>A0ABR2S598</accession>
<dbReference type="Proteomes" id="UP001396334">
    <property type="component" value="Unassembled WGS sequence"/>
</dbReference>
<evidence type="ECO:0000313" key="2">
    <source>
        <dbReference type="EMBL" id="KAK9020323.1"/>
    </source>
</evidence>
<gene>
    <name evidence="2" type="ORF">V6N11_054812</name>
</gene>
<name>A0ABR2S598_9ROSI</name>
<evidence type="ECO:0000256" key="1">
    <source>
        <dbReference type="SAM" id="MobiDB-lite"/>
    </source>
</evidence>
<organism evidence="2 3">
    <name type="scientific">Hibiscus sabdariffa</name>
    <name type="common">roselle</name>
    <dbReference type="NCBI Taxonomy" id="183260"/>
    <lineage>
        <taxon>Eukaryota</taxon>
        <taxon>Viridiplantae</taxon>
        <taxon>Streptophyta</taxon>
        <taxon>Embryophyta</taxon>
        <taxon>Tracheophyta</taxon>
        <taxon>Spermatophyta</taxon>
        <taxon>Magnoliopsida</taxon>
        <taxon>eudicotyledons</taxon>
        <taxon>Gunneridae</taxon>
        <taxon>Pentapetalae</taxon>
        <taxon>rosids</taxon>
        <taxon>malvids</taxon>
        <taxon>Malvales</taxon>
        <taxon>Malvaceae</taxon>
        <taxon>Malvoideae</taxon>
        <taxon>Hibiscus</taxon>
    </lineage>
</organism>
<sequence length="101" mass="11039">MHNTHKHQPTILNPSTSGLVLRFLKHQWRLGFQNQMVAVQQHGGGTIGSRQQNNDVKNGSSRISNDAESVASHDNSGNKSKMSGAKRPHYRSSHNGDGGAR</sequence>
<dbReference type="EMBL" id="JBBPBN010000017">
    <property type="protein sequence ID" value="KAK9020323.1"/>
    <property type="molecule type" value="Genomic_DNA"/>
</dbReference>
<feature type="region of interest" description="Disordered" evidence="1">
    <location>
        <begin position="43"/>
        <end position="101"/>
    </location>
</feature>